<sequence>MTEPEPINAGRLARALTLTAYWLKTHQPDWTRSKKSVGLYSPFCFCFKARHGNLAEAHAMRRVAERTNIVMSKIDGQMVLYGWRKRFEASRRRILDQLSDMVAQIRTIKPAENVGVANAVGGPVYDCRFPDEKHLGPCATVQDLHKKLLGFDNLIARAAGELSELNEVLDFYGDYYEDPVFTHGDLSSLNILVRGDDVVGIIDWETAGWSPPYWEYTSAWFVNPCNPFWQEEVEKFLSPAPNEPRMETIRRKFFLCS</sequence>
<dbReference type="OrthoDB" id="8300194at2759"/>
<dbReference type="PANTHER" id="PTHR21310:SF55">
    <property type="entry name" value="AMINOGLYCOSIDE PHOSPHOTRANSFERASE DOMAIN-CONTAINING PROTEIN"/>
    <property type="match status" value="1"/>
</dbReference>
<accession>A0A8H6J0B6</accession>
<dbReference type="SUPFAM" id="SSF56112">
    <property type="entry name" value="Protein kinase-like (PK-like)"/>
    <property type="match status" value="1"/>
</dbReference>
<evidence type="ECO:0000259" key="1">
    <source>
        <dbReference type="Pfam" id="PF01636"/>
    </source>
</evidence>
<dbReference type="Proteomes" id="UP000639643">
    <property type="component" value="Unassembled WGS sequence"/>
</dbReference>
<reference evidence="2" key="1">
    <citation type="journal article" date="2020" name="Phytopathology">
        <title>Genome Sequence Resources of Colletotrichum truncatum, C. plurivorum, C. musicola, and C. sojae: Four Species Pathogenic to Soybean (Glycine max).</title>
        <authorList>
            <person name="Rogerio F."/>
            <person name="Boufleur T.R."/>
            <person name="Ciampi-Guillardi M."/>
            <person name="Sukno S.A."/>
            <person name="Thon M.R."/>
            <person name="Massola Junior N.S."/>
            <person name="Baroncelli R."/>
        </authorList>
    </citation>
    <scope>NUCLEOTIDE SEQUENCE</scope>
    <source>
        <strain evidence="2">LFN0074</strain>
    </source>
</reference>
<dbReference type="InterPro" id="IPR002575">
    <property type="entry name" value="Aminoglycoside_PTrfase"/>
</dbReference>
<feature type="domain" description="Aminoglycoside phosphotransferase" evidence="1">
    <location>
        <begin position="84"/>
        <end position="236"/>
    </location>
</feature>
<comment type="caution">
    <text evidence="2">The sequence shown here is derived from an EMBL/GenBank/DDBJ whole genome shotgun (WGS) entry which is preliminary data.</text>
</comment>
<name>A0A8H6J0B6_9PEZI</name>
<evidence type="ECO:0000313" key="2">
    <source>
        <dbReference type="EMBL" id="KAF6804052.1"/>
    </source>
</evidence>
<dbReference type="Pfam" id="PF01636">
    <property type="entry name" value="APH"/>
    <property type="match status" value="1"/>
</dbReference>
<dbReference type="PANTHER" id="PTHR21310">
    <property type="entry name" value="AMINOGLYCOSIDE PHOSPHOTRANSFERASE-RELATED-RELATED"/>
    <property type="match status" value="1"/>
</dbReference>
<dbReference type="AlphaFoldDB" id="A0A8H6J0B6"/>
<keyword evidence="3" id="KW-1185">Reference proteome</keyword>
<dbReference type="EMBL" id="WIGM01001157">
    <property type="protein sequence ID" value="KAF6804052.1"/>
    <property type="molecule type" value="Genomic_DNA"/>
</dbReference>
<proteinExistence type="predicted"/>
<gene>
    <name evidence="2" type="ORF">CMUS01_14939</name>
</gene>
<dbReference type="Gene3D" id="3.90.1200.10">
    <property type="match status" value="1"/>
</dbReference>
<dbReference type="InterPro" id="IPR051678">
    <property type="entry name" value="AGP_Transferase"/>
</dbReference>
<organism evidence="2 3">
    <name type="scientific">Colletotrichum musicola</name>
    <dbReference type="NCBI Taxonomy" id="2175873"/>
    <lineage>
        <taxon>Eukaryota</taxon>
        <taxon>Fungi</taxon>
        <taxon>Dikarya</taxon>
        <taxon>Ascomycota</taxon>
        <taxon>Pezizomycotina</taxon>
        <taxon>Sordariomycetes</taxon>
        <taxon>Hypocreomycetidae</taxon>
        <taxon>Glomerellales</taxon>
        <taxon>Glomerellaceae</taxon>
        <taxon>Colletotrichum</taxon>
        <taxon>Colletotrichum orchidearum species complex</taxon>
    </lineage>
</organism>
<evidence type="ECO:0000313" key="3">
    <source>
        <dbReference type="Proteomes" id="UP000639643"/>
    </source>
</evidence>
<protein>
    <recommendedName>
        <fullName evidence="1">Aminoglycoside phosphotransferase domain-containing protein</fullName>
    </recommendedName>
</protein>
<dbReference type="InterPro" id="IPR011009">
    <property type="entry name" value="Kinase-like_dom_sf"/>
</dbReference>